<reference evidence="6" key="1">
    <citation type="submission" date="2014-02" db="EMBL/GenBank/DDBJ databases">
        <authorList>
            <person name="Genoscope - CEA"/>
        </authorList>
    </citation>
    <scope>NUCLEOTIDE SEQUENCE</scope>
    <source>
        <strain evidence="6">LS3</strain>
    </source>
</reference>
<evidence type="ECO:0000256" key="3">
    <source>
        <dbReference type="PIRSR" id="PIRSR000077-1"/>
    </source>
</evidence>
<dbReference type="NCBIfam" id="TIGR01068">
    <property type="entry name" value="thioredoxin"/>
    <property type="match status" value="1"/>
</dbReference>
<dbReference type="GO" id="GO:0015035">
    <property type="term" value="F:protein-disulfide reductase activity"/>
    <property type="evidence" value="ECO:0007669"/>
    <property type="project" value="InterPro"/>
</dbReference>
<comment type="similarity">
    <text evidence="2">Belongs to the thioredoxin family.</text>
</comment>
<dbReference type="Pfam" id="PF00085">
    <property type="entry name" value="Thioredoxin"/>
    <property type="match status" value="1"/>
</dbReference>
<proteinExistence type="inferred from homology"/>
<dbReference type="PRINTS" id="PR00421">
    <property type="entry name" value="THIOREDOXIN"/>
</dbReference>
<keyword evidence="4" id="KW-0676">Redox-active center</keyword>
<dbReference type="InterPro" id="IPR005746">
    <property type="entry name" value="Thioredoxin"/>
</dbReference>
<dbReference type="AlphaFoldDB" id="A0A060T4G9"/>
<feature type="disulfide bond" description="Redox-active" evidence="4">
    <location>
        <begin position="31"/>
        <end position="34"/>
    </location>
</feature>
<dbReference type="InterPro" id="IPR013766">
    <property type="entry name" value="Thioredoxin_domain"/>
</dbReference>
<evidence type="ECO:0000259" key="5">
    <source>
        <dbReference type="PROSITE" id="PS51352"/>
    </source>
</evidence>
<dbReference type="InterPro" id="IPR036249">
    <property type="entry name" value="Thioredoxin-like_sf"/>
</dbReference>
<dbReference type="Gene3D" id="3.40.30.10">
    <property type="entry name" value="Glutaredoxin"/>
    <property type="match status" value="1"/>
</dbReference>
<dbReference type="PIRSF" id="PIRSF000077">
    <property type="entry name" value="Thioredoxin"/>
    <property type="match status" value="1"/>
</dbReference>
<gene>
    <name evidence="6" type="ORF">GNLVRS02_ARAD1A17292g</name>
</gene>
<feature type="active site" description="Nucleophile" evidence="3">
    <location>
        <position position="31"/>
    </location>
</feature>
<evidence type="ECO:0000313" key="6">
    <source>
        <dbReference type="EMBL" id="CDP33777.1"/>
    </source>
</evidence>
<protein>
    <recommendedName>
        <fullName evidence="2">Thioredoxin</fullName>
    </recommendedName>
</protein>
<feature type="active site" description="Nucleophile" evidence="3">
    <location>
        <position position="34"/>
    </location>
</feature>
<evidence type="ECO:0000256" key="4">
    <source>
        <dbReference type="PIRSR" id="PIRSR000077-4"/>
    </source>
</evidence>
<dbReference type="FunFam" id="3.40.30.10:FF:000245">
    <property type="entry name" value="Thioredoxin"/>
    <property type="match status" value="1"/>
</dbReference>
<reference evidence="6" key="2">
    <citation type="submission" date="2014-06" db="EMBL/GenBank/DDBJ databases">
        <title>The complete genome of Blastobotrys (Arxula) adeninivorans LS3 - a yeast of biotechnological interest.</title>
        <authorList>
            <person name="Kunze G."/>
            <person name="Gaillardin C."/>
            <person name="Czernicka M."/>
            <person name="Durrens P."/>
            <person name="Martin T."/>
            <person name="Boer E."/>
            <person name="Gabaldon T."/>
            <person name="Cruz J."/>
            <person name="Talla E."/>
            <person name="Marck C."/>
            <person name="Goffeau A."/>
            <person name="Barbe V."/>
            <person name="Baret P."/>
            <person name="Baronian K."/>
            <person name="Beier S."/>
            <person name="Bleykasten C."/>
            <person name="Bode R."/>
            <person name="Casaregola S."/>
            <person name="Despons L."/>
            <person name="Fairhead C."/>
            <person name="Giersberg M."/>
            <person name="Gierski P."/>
            <person name="Hahnel U."/>
            <person name="Hartmann A."/>
            <person name="Jankowska D."/>
            <person name="Jubin C."/>
            <person name="Jung P."/>
            <person name="Lafontaine I."/>
            <person name="Leh-Louis V."/>
            <person name="Lemaire M."/>
            <person name="Marcet-Houben M."/>
            <person name="Mascher M."/>
            <person name="Morel G."/>
            <person name="Richard G.-F."/>
            <person name="Riechen J."/>
            <person name="Sacerdot C."/>
            <person name="Sarkar A."/>
            <person name="Savel G."/>
            <person name="Schacherer J."/>
            <person name="Sherman D."/>
            <person name="Straub M.-L."/>
            <person name="Stein N."/>
            <person name="Thierry A."/>
            <person name="Trautwein-Schult A."/>
            <person name="Westhof E."/>
            <person name="Worch S."/>
            <person name="Dujon B."/>
            <person name="Souciet J.-L."/>
            <person name="Wincker P."/>
            <person name="Scholz U."/>
            <person name="Neuveglise N."/>
        </authorList>
    </citation>
    <scope>NUCLEOTIDE SEQUENCE</scope>
    <source>
        <strain evidence="6">LS3</strain>
    </source>
</reference>
<feature type="site" description="Deprotonates C-terminal active site Cys" evidence="3">
    <location>
        <position position="25"/>
    </location>
</feature>
<sequence>MAVKPLKNLAEFNQAIDSPNLSVFDFYATWCGPCKAIAPTIEKFSEQYTDVAFYKIDIDQASELAAEYNITSMPTFVFGKDGGKLKSVVGANVDKIKEAVEEFR</sequence>
<dbReference type="SUPFAM" id="SSF52833">
    <property type="entry name" value="Thioredoxin-like"/>
    <property type="match status" value="1"/>
</dbReference>
<evidence type="ECO:0000256" key="2">
    <source>
        <dbReference type="PIRNR" id="PIRNR000077"/>
    </source>
</evidence>
<keyword evidence="1 4" id="KW-1015">Disulfide bond</keyword>
<feature type="site" description="Contributes to redox potential value" evidence="3">
    <location>
        <position position="33"/>
    </location>
</feature>
<organism evidence="6">
    <name type="scientific">Blastobotrys adeninivorans</name>
    <name type="common">Yeast</name>
    <name type="synonym">Arxula adeninivorans</name>
    <dbReference type="NCBI Taxonomy" id="409370"/>
    <lineage>
        <taxon>Eukaryota</taxon>
        <taxon>Fungi</taxon>
        <taxon>Dikarya</taxon>
        <taxon>Ascomycota</taxon>
        <taxon>Saccharomycotina</taxon>
        <taxon>Dipodascomycetes</taxon>
        <taxon>Dipodascales</taxon>
        <taxon>Trichomonascaceae</taxon>
        <taxon>Blastobotrys</taxon>
    </lineage>
</organism>
<name>A0A060T4G9_BLAAD</name>
<feature type="domain" description="Thioredoxin" evidence="5">
    <location>
        <begin position="1"/>
        <end position="104"/>
    </location>
</feature>
<dbReference type="PROSITE" id="PS51352">
    <property type="entry name" value="THIOREDOXIN_2"/>
    <property type="match status" value="1"/>
</dbReference>
<accession>A0A060T4G9</accession>
<dbReference type="EMBL" id="HG937691">
    <property type="protein sequence ID" value="CDP33777.1"/>
    <property type="molecule type" value="Genomic_DNA"/>
</dbReference>
<dbReference type="PhylomeDB" id="A0A060T4G9"/>
<feature type="site" description="Contributes to redox potential value" evidence="3">
    <location>
        <position position="32"/>
    </location>
</feature>
<dbReference type="PANTHER" id="PTHR46115">
    <property type="entry name" value="THIOREDOXIN-LIKE PROTEIN 1"/>
    <property type="match status" value="1"/>
</dbReference>
<dbReference type="CDD" id="cd02947">
    <property type="entry name" value="TRX_family"/>
    <property type="match status" value="1"/>
</dbReference>
<evidence type="ECO:0000256" key="1">
    <source>
        <dbReference type="ARBA" id="ARBA00023157"/>
    </source>
</evidence>